<dbReference type="PATRIC" id="fig|743698.3.peg.572"/>
<proteinExistence type="predicted"/>
<reference evidence="1 2" key="1">
    <citation type="journal article" date="2015" name="Genome Biol. Evol.">
        <title>Found and Lost: The Fates of Horizontally Acquired Genes in Arthropod-Symbiotic Spiroplasma.</title>
        <authorList>
            <person name="Lo W.S."/>
            <person name="Gasparich G.E."/>
            <person name="Kuo C.H."/>
        </authorList>
    </citation>
    <scope>NUCLEOTIDE SEQUENCE [LARGE SCALE GENOMIC DNA]</scope>
    <source>
        <strain evidence="2">TDA-040725-5</strain>
    </source>
</reference>
<dbReference type="AlphaFoldDB" id="A0A0H3XHG7"/>
<accession>A0A0H3XHG7</accession>
<name>A0A0H3XHG7_9MOLU</name>
<keyword evidence="2" id="KW-1185">Reference proteome</keyword>
<dbReference type="STRING" id="315358.SERIO_v1c05720"/>
<sequence length="127" mass="14771">METNNNVELTKEMLGFKMLALINEIILSGTIVKMREDPRIKDGIVNFYEKLTFGSYNDKLFKTTMIIILLYLQESEKHPVSNQSLEENLFLDISYLQNLLMHKEYETLTIPEAQEVINLLTIAKDLN</sequence>
<evidence type="ECO:0000313" key="1">
    <source>
        <dbReference type="EMBL" id="AKM54143.1"/>
    </source>
</evidence>
<gene>
    <name evidence="1" type="ORF">SERIO_v1c05720</name>
</gene>
<evidence type="ECO:0000313" key="2">
    <source>
        <dbReference type="Proteomes" id="UP000035661"/>
    </source>
</evidence>
<organism evidence="1 2">
    <name type="scientific">Spiroplasma eriocheiris</name>
    <dbReference type="NCBI Taxonomy" id="315358"/>
    <lineage>
        <taxon>Bacteria</taxon>
        <taxon>Bacillati</taxon>
        <taxon>Mycoplasmatota</taxon>
        <taxon>Mollicutes</taxon>
        <taxon>Entomoplasmatales</taxon>
        <taxon>Spiroplasmataceae</taxon>
        <taxon>Spiroplasma</taxon>
    </lineage>
</organism>
<protein>
    <submittedName>
        <fullName evidence="1">Uncharacterized protein</fullName>
    </submittedName>
</protein>
<dbReference type="RefSeq" id="WP_047791379.1">
    <property type="nucleotide sequence ID" value="NZ_CP011856.1"/>
</dbReference>
<reference evidence="2" key="2">
    <citation type="submission" date="2015-06" db="EMBL/GenBank/DDBJ databases">
        <title>Complete genome sequence of Spiroplasma eriocheiris TDA-040725-5 (DSM 21848).</title>
        <authorList>
            <person name="Lo W.-S."/>
            <person name="Kuo C.-H."/>
        </authorList>
    </citation>
    <scope>NUCLEOTIDE SEQUENCE [LARGE SCALE GENOMIC DNA]</scope>
    <source>
        <strain evidence="2">TDA-040725-5</strain>
    </source>
</reference>
<dbReference type="KEGG" id="seri:SERIO_v1c05720"/>
<dbReference type="Proteomes" id="UP000035661">
    <property type="component" value="Chromosome"/>
</dbReference>
<dbReference type="EMBL" id="CP011856">
    <property type="protein sequence ID" value="AKM54143.1"/>
    <property type="molecule type" value="Genomic_DNA"/>
</dbReference>